<dbReference type="Proteomes" id="UP000886998">
    <property type="component" value="Unassembled WGS sequence"/>
</dbReference>
<evidence type="ECO:0000256" key="1">
    <source>
        <dbReference type="SAM" id="MobiDB-lite"/>
    </source>
</evidence>
<gene>
    <name evidence="2" type="ORF">TNIN_217421</name>
</gene>
<proteinExistence type="predicted"/>
<feature type="compositionally biased region" description="Polar residues" evidence="1">
    <location>
        <begin position="1"/>
        <end position="11"/>
    </location>
</feature>
<dbReference type="AlphaFoldDB" id="A0A8X6XYP0"/>
<keyword evidence="3" id="KW-1185">Reference proteome</keyword>
<evidence type="ECO:0000313" key="3">
    <source>
        <dbReference type="Proteomes" id="UP000886998"/>
    </source>
</evidence>
<reference evidence="2" key="1">
    <citation type="submission" date="2020-08" db="EMBL/GenBank/DDBJ databases">
        <title>Multicomponent nature underlies the extraordinary mechanical properties of spider dragline silk.</title>
        <authorList>
            <person name="Kono N."/>
            <person name="Nakamura H."/>
            <person name="Mori M."/>
            <person name="Yoshida Y."/>
            <person name="Ohtoshi R."/>
            <person name="Malay A.D."/>
            <person name="Moran D.A.P."/>
            <person name="Tomita M."/>
            <person name="Numata K."/>
            <person name="Arakawa K."/>
        </authorList>
    </citation>
    <scope>NUCLEOTIDE SEQUENCE</scope>
</reference>
<comment type="caution">
    <text evidence="2">The sequence shown here is derived from an EMBL/GenBank/DDBJ whole genome shotgun (WGS) entry which is preliminary data.</text>
</comment>
<protein>
    <submittedName>
        <fullName evidence="2">Uncharacterized protein</fullName>
    </submittedName>
</protein>
<accession>A0A8X6XYP0</accession>
<feature type="region of interest" description="Disordered" evidence="1">
    <location>
        <begin position="1"/>
        <end position="42"/>
    </location>
</feature>
<name>A0A8X6XYP0_9ARAC</name>
<evidence type="ECO:0000313" key="2">
    <source>
        <dbReference type="EMBL" id="GFY61124.1"/>
    </source>
</evidence>
<dbReference type="EMBL" id="BMAV01013433">
    <property type="protein sequence ID" value="GFY61124.1"/>
    <property type="molecule type" value="Genomic_DNA"/>
</dbReference>
<organism evidence="2 3">
    <name type="scientific">Trichonephila inaurata madagascariensis</name>
    <dbReference type="NCBI Taxonomy" id="2747483"/>
    <lineage>
        <taxon>Eukaryota</taxon>
        <taxon>Metazoa</taxon>
        <taxon>Ecdysozoa</taxon>
        <taxon>Arthropoda</taxon>
        <taxon>Chelicerata</taxon>
        <taxon>Arachnida</taxon>
        <taxon>Araneae</taxon>
        <taxon>Araneomorphae</taxon>
        <taxon>Entelegynae</taxon>
        <taxon>Araneoidea</taxon>
        <taxon>Nephilidae</taxon>
        <taxon>Trichonephila</taxon>
        <taxon>Trichonephila inaurata</taxon>
    </lineage>
</organism>
<sequence>MKYSQQSPTTEQKNDKNPGRSSSESNKEKYRNKNTYRKSDSVNSALTVSVKKEESKKNRVTRFAVTGLVWFGNDKSTCNPSSFPLVHVTEIGNTWPVFTGACFTIGSTAAVLRKSIGRNKYKKNPIHIFFSLSIIKVLKEHIIKQ</sequence>